<dbReference type="Gene3D" id="3.10.20.310">
    <property type="entry name" value="membrane protein fhac"/>
    <property type="match status" value="1"/>
</dbReference>
<dbReference type="InterPro" id="IPR005565">
    <property type="entry name" value="Hemolysn_activator_HlyB_C"/>
</dbReference>
<evidence type="ECO:0000256" key="2">
    <source>
        <dbReference type="ARBA" id="ARBA00022692"/>
    </source>
</evidence>
<dbReference type="Pfam" id="PF03865">
    <property type="entry name" value="ShlB"/>
    <property type="match status" value="1"/>
</dbReference>
<keyword evidence="1" id="KW-0472">Membrane</keyword>
<organism evidence="7 8">
    <name type="scientific">Antarcticimicrobium luteum</name>
    <dbReference type="NCBI Taxonomy" id="2547397"/>
    <lineage>
        <taxon>Bacteria</taxon>
        <taxon>Pseudomonadati</taxon>
        <taxon>Pseudomonadota</taxon>
        <taxon>Alphaproteobacteria</taxon>
        <taxon>Rhodobacterales</taxon>
        <taxon>Paracoccaceae</taxon>
        <taxon>Antarcticimicrobium</taxon>
    </lineage>
</organism>
<evidence type="ECO:0000256" key="4">
    <source>
        <dbReference type="SAM" id="SignalP"/>
    </source>
</evidence>
<gene>
    <name evidence="7" type="ORF">E1832_02650</name>
</gene>
<dbReference type="InterPro" id="IPR013686">
    <property type="entry name" value="Polypept-transport_assoc_ShlB"/>
</dbReference>
<dbReference type="OrthoDB" id="7439045at2"/>
<dbReference type="Gene3D" id="2.40.160.50">
    <property type="entry name" value="membrane protein fhac: a member of the omp85/tpsb transporter family"/>
    <property type="match status" value="1"/>
</dbReference>
<accession>A0A4R5VG34</accession>
<evidence type="ECO:0000259" key="5">
    <source>
        <dbReference type="Pfam" id="PF03865"/>
    </source>
</evidence>
<evidence type="ECO:0000256" key="1">
    <source>
        <dbReference type="ARBA" id="ARBA00022452"/>
    </source>
</evidence>
<dbReference type="AlphaFoldDB" id="A0A4R5VG34"/>
<proteinExistence type="predicted"/>
<evidence type="ECO:0000259" key="6">
    <source>
        <dbReference type="Pfam" id="PF08479"/>
    </source>
</evidence>
<evidence type="ECO:0000313" key="7">
    <source>
        <dbReference type="EMBL" id="TDK51811.1"/>
    </source>
</evidence>
<evidence type="ECO:0000256" key="3">
    <source>
        <dbReference type="ARBA" id="ARBA00023237"/>
    </source>
</evidence>
<dbReference type="Pfam" id="PF08479">
    <property type="entry name" value="POTRA_2"/>
    <property type="match status" value="1"/>
</dbReference>
<dbReference type="PANTHER" id="PTHR34597">
    <property type="entry name" value="SLR1661 PROTEIN"/>
    <property type="match status" value="1"/>
</dbReference>
<dbReference type="GO" id="GO:0008320">
    <property type="term" value="F:protein transmembrane transporter activity"/>
    <property type="evidence" value="ECO:0007669"/>
    <property type="project" value="TreeGrafter"/>
</dbReference>
<feature type="chain" id="PRO_5020594915" evidence="4">
    <location>
        <begin position="42"/>
        <end position="553"/>
    </location>
</feature>
<evidence type="ECO:0000313" key="8">
    <source>
        <dbReference type="Proteomes" id="UP000295301"/>
    </source>
</evidence>
<dbReference type="GO" id="GO:0046819">
    <property type="term" value="P:protein secretion by the type V secretion system"/>
    <property type="evidence" value="ECO:0007669"/>
    <property type="project" value="TreeGrafter"/>
</dbReference>
<keyword evidence="1" id="KW-1134">Transmembrane beta strand</keyword>
<dbReference type="InterPro" id="IPR051544">
    <property type="entry name" value="TPS_OM_transporter"/>
</dbReference>
<keyword evidence="8" id="KW-1185">Reference proteome</keyword>
<feature type="signal peptide" evidence="4">
    <location>
        <begin position="1"/>
        <end position="41"/>
    </location>
</feature>
<sequence length="553" mass="58191">MDTGRRGRRRRRRRGWRGRRNMIARTVARALFSIGVLSALAAPTASAQGLPPSDAATALAELAARSPQAPQQAVPRPTRFVLRRVAFAGASAYFSRAELDAATAPLLGHRLGPGGAQAIADAVNALYRAEGIDLAIAQVAGIDPGQGTVTIDLFEARLGRVDYRSGRTRPAYLRFRLGVEAGDLADTRVIAERLERLWLTDRLRANADFSPGAMPGRTNLTVSFDDPPPVTASLRFDNYGEIATGEARASASVRINSLTGWGDPLALDLMTSEGARSATLSYSRTLTPGGGQLAASVSGQRSETLSAPVVASETLSAGLIYAHPLILAADRSFWVSLGLDRYDETTRTAGVTTADQSGWALTLGANGARSFDRALRQVVWSVGLTAGRFTDRVLGLGDLSYGAVTASGRLQWALGDWGHAILMGAAQLPLTDDTPSRGKFAVTSPFAVPGYASGLSEGAGGYWTRFQVEAAKPLPISGTAIHPYAFVALGEAFDRAGGTWSGQGFASSVGIGQSGRIGRRGSFDVQLARSLTPVLGRGGDGSWSVRAAFSLAF</sequence>
<comment type="caution">
    <text evidence="7">The sequence shown here is derived from an EMBL/GenBank/DDBJ whole genome shotgun (WGS) entry which is preliminary data.</text>
</comment>
<dbReference type="PANTHER" id="PTHR34597:SF1">
    <property type="entry name" value="HEME_HEMOPEXIN TRANSPORTER PROTEIN HUXB"/>
    <property type="match status" value="1"/>
</dbReference>
<name>A0A4R5VG34_9RHOB</name>
<keyword evidence="2" id="KW-0812">Transmembrane</keyword>
<protein>
    <submittedName>
        <fullName evidence="7">ShlB/FhaC/HecB family hemolysin secretion/activation protein</fullName>
    </submittedName>
</protein>
<keyword evidence="3" id="KW-0998">Cell outer membrane</keyword>
<dbReference type="Proteomes" id="UP000295301">
    <property type="component" value="Unassembled WGS sequence"/>
</dbReference>
<feature type="domain" description="Polypeptide-transport-associated ShlB-type" evidence="6">
    <location>
        <begin position="80"/>
        <end position="155"/>
    </location>
</feature>
<feature type="domain" description="Haemolysin activator HlyB C-terminal" evidence="5">
    <location>
        <begin position="216"/>
        <end position="303"/>
    </location>
</feature>
<reference evidence="7 8" key="1">
    <citation type="submission" date="2019-03" db="EMBL/GenBank/DDBJ databases">
        <title>Ruegeria lutea sp. nov., a novel strain, isolated from marine sediment, the Masan Bay, South Korea.</title>
        <authorList>
            <person name="Kim J."/>
            <person name="Kim D.-Y."/>
            <person name="Lee S.-S."/>
        </authorList>
    </citation>
    <scope>NUCLEOTIDE SEQUENCE [LARGE SCALE GENOMIC DNA]</scope>
    <source>
        <strain evidence="7 8">318-1</strain>
    </source>
</reference>
<keyword evidence="4" id="KW-0732">Signal</keyword>
<dbReference type="GO" id="GO:0098046">
    <property type="term" value="C:type V protein secretion system complex"/>
    <property type="evidence" value="ECO:0007669"/>
    <property type="project" value="TreeGrafter"/>
</dbReference>
<dbReference type="EMBL" id="SMUV01000043">
    <property type="protein sequence ID" value="TDK51811.1"/>
    <property type="molecule type" value="Genomic_DNA"/>
</dbReference>